<proteinExistence type="predicted"/>
<sequence length="122" mass="13753">MKHYGPTGRREQPCPDESVSEAEQVLAALDSLHEPTMQAYAEFCEDKIEVPAALAKALILSICSGKWDALRSRIGYSNEWLDEALNEIVWSIDKQQAAFIEHHAEQLRSKAEQIEQSKREAA</sequence>
<gene>
    <name evidence="2" type="ORF">EJA06_004480</name>
</gene>
<feature type="region of interest" description="Disordered" evidence="1">
    <location>
        <begin position="1"/>
        <end position="20"/>
    </location>
</feature>
<dbReference type="EMBL" id="RWYU02000002">
    <property type="protein sequence ID" value="RYJ63218.1"/>
    <property type="molecule type" value="Genomic_DNA"/>
</dbReference>
<name>A0A482UL82_9PSED</name>
<comment type="caution">
    <text evidence="2">The sequence shown here is derived from an EMBL/GenBank/DDBJ whole genome shotgun (WGS) entry which is preliminary data.</text>
</comment>
<accession>A0A482UL82</accession>
<dbReference type="OrthoDB" id="6946658at2"/>
<evidence type="ECO:0000256" key="1">
    <source>
        <dbReference type="SAM" id="MobiDB-lite"/>
    </source>
</evidence>
<protein>
    <submittedName>
        <fullName evidence="2">Uncharacterized protein</fullName>
    </submittedName>
</protein>
<dbReference type="AlphaFoldDB" id="A0A482UL82"/>
<reference evidence="2 3" key="1">
    <citation type="submission" date="2019-01" db="EMBL/GenBank/DDBJ databases">
        <title>High-quality draft genome of. Pseudomonas songnenensis str. L103, a full-fledged denitrifier isolated from 100 meters deep aquifer in a heavily nitrogen fertilized agricultural area.</title>
        <authorList>
            <person name="Liu M."/>
            <person name="Liu B."/>
        </authorList>
    </citation>
    <scope>NUCLEOTIDE SEQUENCE [LARGE SCALE GENOMIC DNA]</scope>
    <source>
        <strain evidence="2 3">L103</strain>
    </source>
</reference>
<evidence type="ECO:0000313" key="3">
    <source>
        <dbReference type="Proteomes" id="UP000282800"/>
    </source>
</evidence>
<dbReference type="RefSeq" id="WP_126188788.1">
    <property type="nucleotide sequence ID" value="NZ_RWYU02000002.1"/>
</dbReference>
<organism evidence="2 3">
    <name type="scientific">Pseudomonas songnenensis</name>
    <dbReference type="NCBI Taxonomy" id="1176259"/>
    <lineage>
        <taxon>Bacteria</taxon>
        <taxon>Pseudomonadati</taxon>
        <taxon>Pseudomonadota</taxon>
        <taxon>Gammaproteobacteria</taxon>
        <taxon>Pseudomonadales</taxon>
        <taxon>Pseudomonadaceae</taxon>
        <taxon>Pseudomonas</taxon>
    </lineage>
</organism>
<evidence type="ECO:0000313" key="2">
    <source>
        <dbReference type="EMBL" id="RYJ63218.1"/>
    </source>
</evidence>
<dbReference type="Proteomes" id="UP000282800">
    <property type="component" value="Unassembled WGS sequence"/>
</dbReference>